<organism evidence="3 4">
    <name type="scientific">Leucobacter komagatae</name>
    <dbReference type="NCBI Taxonomy" id="55969"/>
    <lineage>
        <taxon>Bacteria</taxon>
        <taxon>Bacillati</taxon>
        <taxon>Actinomycetota</taxon>
        <taxon>Actinomycetes</taxon>
        <taxon>Micrococcales</taxon>
        <taxon>Microbacteriaceae</taxon>
        <taxon>Leucobacter</taxon>
    </lineage>
</organism>
<evidence type="ECO:0000313" key="4">
    <source>
        <dbReference type="Proteomes" id="UP000032120"/>
    </source>
</evidence>
<evidence type="ECO:0000256" key="1">
    <source>
        <dbReference type="SAM" id="SignalP"/>
    </source>
</evidence>
<keyword evidence="4" id="KW-1185">Reference proteome</keyword>
<accession>A0A0D0I040</accession>
<dbReference type="CDD" id="cd00995">
    <property type="entry name" value="PBP2_NikA_DppA_OppA_like"/>
    <property type="match status" value="1"/>
</dbReference>
<dbReference type="AlphaFoldDB" id="A0A0D0I040"/>
<dbReference type="InterPro" id="IPR039424">
    <property type="entry name" value="SBP_5"/>
</dbReference>
<dbReference type="PIRSF" id="PIRSF002741">
    <property type="entry name" value="MppA"/>
    <property type="match status" value="1"/>
</dbReference>
<dbReference type="OrthoDB" id="9046151at2"/>
<dbReference type="Proteomes" id="UP000032120">
    <property type="component" value="Unassembled WGS sequence"/>
</dbReference>
<dbReference type="GO" id="GO:1904680">
    <property type="term" value="F:peptide transmembrane transporter activity"/>
    <property type="evidence" value="ECO:0007669"/>
    <property type="project" value="TreeGrafter"/>
</dbReference>
<comment type="caution">
    <text evidence="3">The sequence shown here is derived from an EMBL/GenBank/DDBJ whole genome shotgun (WGS) entry which is preliminary data.</text>
</comment>
<dbReference type="PROSITE" id="PS51257">
    <property type="entry name" value="PROKAR_LIPOPROTEIN"/>
    <property type="match status" value="1"/>
</dbReference>
<dbReference type="GO" id="GO:0042597">
    <property type="term" value="C:periplasmic space"/>
    <property type="evidence" value="ECO:0007669"/>
    <property type="project" value="UniProtKB-ARBA"/>
</dbReference>
<evidence type="ECO:0000313" key="3">
    <source>
        <dbReference type="EMBL" id="KIP53186.1"/>
    </source>
</evidence>
<feature type="chain" id="PRO_5039514894" description="Solute-binding protein family 5 domain-containing protein" evidence="1">
    <location>
        <begin position="26"/>
        <end position="529"/>
    </location>
</feature>
<sequence>MKAFTIVSLAAVGALALTACGSGSGATPGDAGTEPVIDGTLTVGISRDPGMLFQPLNPSSALGWVSEWAYESLVYFDSEGQSQGWLAESWEQTPTSLHFEVRDDAVCADGTALTAETIANNFRWIADPENGSTAIGLVMPLDAEVTNDESSVTITTKTPNPFMITAVGAQKIYCQAALDDPTTVTNATNGTGMFNMTEAVTGDHFTLERRDDYKWGPEGAATGETPGVPKSVVISVVENESTRANLLLSGELNIAAIGGPDEDRVLGKLDVFSENMLITGGMLYSQAEGQPTADKDVRVALTKALDLDELMRVSTAGKGERAPRLAVAKPQVCQYDAATPNLPATDVAGAEKLLDAAGWVKGSDGKRSKDGEPLVLEFAWQTRGAEISAAAEMMAEQWAEIGVGVNHLGAEYGAFIERISTPGASSELDVIWLAANYPVPSSLMTYFTGPSPDKGNNFASLSNPKFDKLVAEANSKTGEDACNAWEAAEAEMFSSVDYVPFAMAAQSTFAQGVSSEMIKEFYPSTLLVK</sequence>
<dbReference type="InterPro" id="IPR030678">
    <property type="entry name" value="Peptide/Ni-bd"/>
</dbReference>
<dbReference type="RefSeq" id="WP_042543342.1">
    <property type="nucleotide sequence ID" value="NZ_JXSQ01000004.1"/>
</dbReference>
<evidence type="ECO:0000259" key="2">
    <source>
        <dbReference type="Pfam" id="PF00496"/>
    </source>
</evidence>
<feature type="signal peptide" evidence="1">
    <location>
        <begin position="1"/>
        <end position="25"/>
    </location>
</feature>
<dbReference type="GO" id="GO:0043190">
    <property type="term" value="C:ATP-binding cassette (ABC) transporter complex"/>
    <property type="evidence" value="ECO:0007669"/>
    <property type="project" value="InterPro"/>
</dbReference>
<dbReference type="SUPFAM" id="SSF53850">
    <property type="entry name" value="Periplasmic binding protein-like II"/>
    <property type="match status" value="1"/>
</dbReference>
<name>A0A0D0I040_9MICO</name>
<gene>
    <name evidence="3" type="ORF">SD72_05075</name>
</gene>
<dbReference type="GO" id="GO:0015833">
    <property type="term" value="P:peptide transport"/>
    <property type="evidence" value="ECO:0007669"/>
    <property type="project" value="TreeGrafter"/>
</dbReference>
<dbReference type="Gene3D" id="3.10.105.10">
    <property type="entry name" value="Dipeptide-binding Protein, Domain 3"/>
    <property type="match status" value="1"/>
</dbReference>
<proteinExistence type="predicted"/>
<protein>
    <recommendedName>
        <fullName evidence="2">Solute-binding protein family 5 domain-containing protein</fullName>
    </recommendedName>
</protein>
<feature type="domain" description="Solute-binding protein family 5" evidence="2">
    <location>
        <begin position="83"/>
        <end position="452"/>
    </location>
</feature>
<dbReference type="Pfam" id="PF00496">
    <property type="entry name" value="SBP_bac_5"/>
    <property type="match status" value="1"/>
</dbReference>
<reference evidence="3 4" key="1">
    <citation type="submission" date="2015-01" db="EMBL/GenBank/DDBJ databases">
        <title>Draft genome sequence of Leucobacter komagatae strain VKM ST2845.</title>
        <authorList>
            <person name="Karlyshev A.V."/>
            <person name="Kudryashova E.B."/>
        </authorList>
    </citation>
    <scope>NUCLEOTIDE SEQUENCE [LARGE SCALE GENOMIC DNA]</scope>
    <source>
        <strain evidence="3 4">VKM ST2845</strain>
    </source>
</reference>
<dbReference type="PANTHER" id="PTHR30290">
    <property type="entry name" value="PERIPLASMIC BINDING COMPONENT OF ABC TRANSPORTER"/>
    <property type="match status" value="1"/>
</dbReference>
<dbReference type="Gene3D" id="3.40.190.10">
    <property type="entry name" value="Periplasmic binding protein-like II"/>
    <property type="match status" value="1"/>
</dbReference>
<dbReference type="EMBL" id="JXSQ01000004">
    <property type="protein sequence ID" value="KIP53186.1"/>
    <property type="molecule type" value="Genomic_DNA"/>
</dbReference>
<dbReference type="InterPro" id="IPR000914">
    <property type="entry name" value="SBP_5_dom"/>
</dbReference>
<keyword evidence="1" id="KW-0732">Signal</keyword>